<dbReference type="KEGG" id="pana:BBH88_12115"/>
<evidence type="ECO:0000313" key="4">
    <source>
        <dbReference type="Proteomes" id="UP000004725"/>
    </source>
</evidence>
<dbReference type="RefSeq" id="WP_006829571.1">
    <property type="nucleotide sequence ID" value="NZ_AJYB01000023.1"/>
</dbReference>
<keyword evidence="1" id="KW-0812">Transmembrane</keyword>
<dbReference type="AlphaFoldDB" id="A0A1C7DHV6"/>
<feature type="transmembrane region" description="Helical" evidence="1">
    <location>
        <begin position="46"/>
        <end position="65"/>
    </location>
</feature>
<keyword evidence="1" id="KW-0472">Membrane</keyword>
<dbReference type="EMBL" id="AJYB01000023">
    <property type="protein sequence ID" value="EIM07076.1"/>
    <property type="molecule type" value="Genomic_DNA"/>
</dbReference>
<proteinExistence type="predicted"/>
<keyword evidence="5" id="KW-1185">Reference proteome</keyword>
<evidence type="ECO:0000256" key="1">
    <source>
        <dbReference type="SAM" id="Phobius"/>
    </source>
</evidence>
<dbReference type="EMBL" id="CP016534">
    <property type="protein sequence ID" value="ANU10997.1"/>
    <property type="molecule type" value="Genomic_DNA"/>
</dbReference>
<dbReference type="Proteomes" id="UP000004725">
    <property type="component" value="Unassembled WGS sequence"/>
</dbReference>
<accession>A0A1C7DHV6</accession>
<organism evidence="3 4">
    <name type="scientific">Planococcus antarcticus DSM 14505</name>
    <dbReference type="NCBI Taxonomy" id="1185653"/>
    <lineage>
        <taxon>Bacteria</taxon>
        <taxon>Bacillati</taxon>
        <taxon>Bacillota</taxon>
        <taxon>Bacilli</taxon>
        <taxon>Bacillales</taxon>
        <taxon>Caryophanaceae</taxon>
        <taxon>Planococcus</taxon>
    </lineage>
</organism>
<name>A0A1C7DHV6_9BACL</name>
<dbReference type="OrthoDB" id="2428942at2"/>
<evidence type="ECO:0000313" key="5">
    <source>
        <dbReference type="Proteomes" id="UP000092661"/>
    </source>
</evidence>
<evidence type="ECO:0000313" key="3">
    <source>
        <dbReference type="EMBL" id="EIM07076.1"/>
    </source>
</evidence>
<dbReference type="Proteomes" id="UP000092661">
    <property type="component" value="Chromosome"/>
</dbReference>
<gene>
    <name evidence="3" type="ORF">A1A1_07869</name>
    <name evidence="2" type="ORF">BBH88_12115</name>
</gene>
<reference evidence="3 4" key="1">
    <citation type="journal article" date="2012" name="J. Bacteriol.">
        <title>Genome Sequence of the Antarctic Psychrophile Bacterium Planococcus antarcticus DSM 14505.</title>
        <authorList>
            <person name="Margolles A."/>
            <person name="Gueimonde M."/>
            <person name="Sanchez B."/>
        </authorList>
    </citation>
    <scope>NUCLEOTIDE SEQUENCE [LARGE SCALE GENOMIC DNA]</scope>
    <source>
        <strain evidence="3 4">DSM 14505</strain>
    </source>
</reference>
<keyword evidence="1" id="KW-1133">Transmembrane helix</keyword>
<evidence type="ECO:0000313" key="2">
    <source>
        <dbReference type="EMBL" id="ANU10997.1"/>
    </source>
</evidence>
<reference evidence="2" key="3">
    <citation type="submission" date="2016-10" db="EMBL/GenBank/DDBJ databases">
        <authorList>
            <person name="See-Too W.S."/>
        </authorList>
    </citation>
    <scope>NUCLEOTIDE SEQUENCE</scope>
    <source>
        <strain evidence="2">DSM 14505</strain>
    </source>
</reference>
<reference evidence="5" key="2">
    <citation type="submission" date="2016-07" db="EMBL/GenBank/DDBJ databases">
        <authorList>
            <person name="See-Too W.S."/>
        </authorList>
    </citation>
    <scope>NUCLEOTIDE SEQUENCE [LARGE SCALE GENOMIC DNA]</scope>
    <source>
        <strain evidence="5">DSM 14505</strain>
    </source>
</reference>
<sequence>MKKFFGSLLIGLPLAFWWIGYEDITYNQLNVSGVEKVVVRKMDFDFVFYASLLVIAIAAVTYLVWSEINKKREEQFYQNYRKDSK</sequence>
<protein>
    <submittedName>
        <fullName evidence="3">Uncharacterized protein</fullName>
    </submittedName>
</protein>